<sequence>MFLLRPPAPVTSTLVVQPTEDLCTDKEWAWPLQSDSLSTTSIPFEFVYVSLYTSGLVPGFLTQCLHQFLLLPHRYMSFYSSPTTPVTSRTSFPRSPHYDFPIVYSSTSVSTFSIHSHAFTPCSSISVHVHSVSFVLPDTTIPHIQPTYAAVPGSSSLPSTSVSASVPLTSTHPMLTHRQQAIVKPNPKYALTASTVPRAYFY</sequence>
<proteinExistence type="predicted"/>
<dbReference type="EMBL" id="JAMYWD010000012">
    <property type="protein sequence ID" value="KAJ4950525.1"/>
    <property type="molecule type" value="Genomic_DNA"/>
</dbReference>
<dbReference type="AlphaFoldDB" id="A0A9Q0JU51"/>
<keyword evidence="2" id="KW-1185">Reference proteome</keyword>
<dbReference type="Proteomes" id="UP001141806">
    <property type="component" value="Unassembled WGS sequence"/>
</dbReference>
<protein>
    <submittedName>
        <fullName evidence="1">Uncharacterized protein</fullName>
    </submittedName>
</protein>
<evidence type="ECO:0000313" key="2">
    <source>
        <dbReference type="Proteomes" id="UP001141806"/>
    </source>
</evidence>
<evidence type="ECO:0000313" key="1">
    <source>
        <dbReference type="EMBL" id="KAJ4950525.1"/>
    </source>
</evidence>
<reference evidence="1" key="1">
    <citation type="journal article" date="2023" name="Plant J.">
        <title>The genome of the king protea, Protea cynaroides.</title>
        <authorList>
            <person name="Chang J."/>
            <person name="Duong T.A."/>
            <person name="Schoeman C."/>
            <person name="Ma X."/>
            <person name="Roodt D."/>
            <person name="Barker N."/>
            <person name="Li Z."/>
            <person name="Van de Peer Y."/>
            <person name="Mizrachi E."/>
        </authorList>
    </citation>
    <scope>NUCLEOTIDE SEQUENCE</scope>
    <source>
        <tissue evidence="1">Young leaves</tissue>
    </source>
</reference>
<name>A0A9Q0JU51_9MAGN</name>
<accession>A0A9Q0JU51</accession>
<organism evidence="1 2">
    <name type="scientific">Protea cynaroides</name>
    <dbReference type="NCBI Taxonomy" id="273540"/>
    <lineage>
        <taxon>Eukaryota</taxon>
        <taxon>Viridiplantae</taxon>
        <taxon>Streptophyta</taxon>
        <taxon>Embryophyta</taxon>
        <taxon>Tracheophyta</taxon>
        <taxon>Spermatophyta</taxon>
        <taxon>Magnoliopsida</taxon>
        <taxon>Proteales</taxon>
        <taxon>Proteaceae</taxon>
        <taxon>Protea</taxon>
    </lineage>
</organism>
<comment type="caution">
    <text evidence="1">The sequence shown here is derived from an EMBL/GenBank/DDBJ whole genome shotgun (WGS) entry which is preliminary data.</text>
</comment>
<gene>
    <name evidence="1" type="ORF">NE237_027357</name>
</gene>